<dbReference type="AlphaFoldDB" id="A0A4P9XB88"/>
<organism evidence="3 4">
    <name type="scientific">Caulochytrium protostelioides</name>
    <dbReference type="NCBI Taxonomy" id="1555241"/>
    <lineage>
        <taxon>Eukaryota</taxon>
        <taxon>Fungi</taxon>
        <taxon>Fungi incertae sedis</taxon>
        <taxon>Chytridiomycota</taxon>
        <taxon>Chytridiomycota incertae sedis</taxon>
        <taxon>Chytridiomycetes</taxon>
        <taxon>Caulochytriales</taxon>
        <taxon>Caulochytriaceae</taxon>
        <taxon>Caulochytrium</taxon>
    </lineage>
</organism>
<feature type="compositionally biased region" description="Low complexity" evidence="1">
    <location>
        <begin position="822"/>
        <end position="831"/>
    </location>
</feature>
<feature type="region of interest" description="Disordered" evidence="1">
    <location>
        <begin position="1106"/>
        <end position="1126"/>
    </location>
</feature>
<evidence type="ECO:0000313" key="4">
    <source>
        <dbReference type="Proteomes" id="UP000274922"/>
    </source>
</evidence>
<evidence type="ECO:0000256" key="2">
    <source>
        <dbReference type="SAM" id="Phobius"/>
    </source>
</evidence>
<feature type="region of interest" description="Disordered" evidence="1">
    <location>
        <begin position="595"/>
        <end position="628"/>
    </location>
</feature>
<feature type="compositionally biased region" description="Polar residues" evidence="1">
    <location>
        <begin position="1067"/>
        <end position="1078"/>
    </location>
</feature>
<feature type="region of interest" description="Disordered" evidence="1">
    <location>
        <begin position="495"/>
        <end position="519"/>
    </location>
</feature>
<feature type="compositionally biased region" description="Pro residues" evidence="1">
    <location>
        <begin position="777"/>
        <end position="788"/>
    </location>
</feature>
<keyword evidence="2" id="KW-0472">Membrane</keyword>
<dbReference type="PANTHER" id="PTHR24216:SF65">
    <property type="entry name" value="PAXILLIN-LIKE PROTEIN 1"/>
    <property type="match status" value="1"/>
</dbReference>
<feature type="compositionally biased region" description="Polar residues" evidence="1">
    <location>
        <begin position="832"/>
        <end position="846"/>
    </location>
</feature>
<name>A0A4P9XB88_9FUNG</name>
<feature type="compositionally biased region" description="Basic residues" evidence="1">
    <location>
        <begin position="12"/>
        <end position="26"/>
    </location>
</feature>
<accession>A0A4P9XB88</accession>
<feature type="transmembrane region" description="Helical" evidence="2">
    <location>
        <begin position="869"/>
        <end position="891"/>
    </location>
</feature>
<evidence type="ECO:0000256" key="1">
    <source>
        <dbReference type="SAM" id="MobiDB-lite"/>
    </source>
</evidence>
<dbReference type="PANTHER" id="PTHR24216">
    <property type="entry name" value="PAXILLIN-RELATED"/>
    <property type="match status" value="1"/>
</dbReference>
<feature type="region of interest" description="Disordered" evidence="1">
    <location>
        <begin position="662"/>
        <end position="847"/>
    </location>
</feature>
<feature type="region of interest" description="Disordered" evidence="1">
    <location>
        <begin position="1221"/>
        <end position="1244"/>
    </location>
</feature>
<proteinExistence type="predicted"/>
<keyword evidence="2" id="KW-1133">Transmembrane helix</keyword>
<keyword evidence="4" id="KW-1185">Reference proteome</keyword>
<protein>
    <submittedName>
        <fullName evidence="3">Uncharacterized protein</fullName>
    </submittedName>
</protein>
<feature type="compositionally biased region" description="Polar residues" evidence="1">
    <location>
        <begin position="1235"/>
        <end position="1244"/>
    </location>
</feature>
<feature type="region of interest" description="Disordered" evidence="1">
    <location>
        <begin position="1006"/>
        <end position="1084"/>
    </location>
</feature>
<dbReference type="EMBL" id="ML014138">
    <property type="protein sequence ID" value="RKP02658.1"/>
    <property type="molecule type" value="Genomic_DNA"/>
</dbReference>
<feature type="compositionally biased region" description="Low complexity" evidence="1">
    <location>
        <begin position="672"/>
        <end position="723"/>
    </location>
</feature>
<reference evidence="4" key="1">
    <citation type="journal article" date="2018" name="Nat. Microbiol.">
        <title>Leveraging single-cell genomics to expand the fungal tree of life.</title>
        <authorList>
            <person name="Ahrendt S.R."/>
            <person name="Quandt C.A."/>
            <person name="Ciobanu D."/>
            <person name="Clum A."/>
            <person name="Salamov A."/>
            <person name="Andreopoulos B."/>
            <person name="Cheng J.F."/>
            <person name="Woyke T."/>
            <person name="Pelin A."/>
            <person name="Henrissat B."/>
            <person name="Reynolds N.K."/>
            <person name="Benny G.L."/>
            <person name="Smith M.E."/>
            <person name="James T.Y."/>
            <person name="Grigoriev I.V."/>
        </authorList>
    </citation>
    <scope>NUCLEOTIDE SEQUENCE [LARGE SCALE GENOMIC DNA]</scope>
    <source>
        <strain evidence="4">ATCC 52028</strain>
    </source>
</reference>
<dbReference type="Proteomes" id="UP000274922">
    <property type="component" value="Unassembled WGS sequence"/>
</dbReference>
<evidence type="ECO:0000313" key="3">
    <source>
        <dbReference type="EMBL" id="RKP02658.1"/>
    </source>
</evidence>
<sequence length="1244" mass="126011">MSLADPRVLPAGRRRHGRARHPHAHATAHGPRYRPPLRSAMAAPSWWAPSLSPTSSSAPASARAPRMWTPTRVGGMALLAAIVALVLPALLPSSSGVDASPMAPHFVSEAQLDPALRDAWAAFGDGSQTIQLADGATFPGGNIGVPSAARAQLSLKSVDESVAPAAAAAASAGQAPLVADLASSHQTGTSRSATATVTAVATATVTVVADATHMPALARTASADIDADEADRELTRLHMHHEAVPALKDAAQWPTTQAKADVTSPFTAQPWNMANDIADAEANAAVSAAATAAADISANTTANTSASTSADATADVTADPAVRDPWALYEDTSAGIDWANRLPGKGLFEVGCIRQVVTDRLNWDLQWRSLSSAMSAHACVASCLNMMTLPTDDSWTRPTSADEVFKSIDVDAINALFQTGVDPRITSTVAMIGPSMSTQYLECRCGHLQPLAHRSLGVCNVECGDGNRCGGLEGFLGHKKDWSLYQLQVQARSIPRRNPNPSVVPASTELGHAPENQSTREKLNMLWDAIRPENSVSRPDDDSTLRLAIVPSLNVAAEGPAAELAAAAPAADASPPASSSPTSSAILPMRLDLPAPASASASPSSAPAASPASTAPTSPTPAAIPATGAILGQTPSSRLSFFGSDGVSDVFDKLTTEVKKAKSLAPSVADLASPSSISSSSSSSASSGAASPSPSASSSPSDSSSSSSSSSSGHDASSSSSGSRESESSPSPSPSPSKSASPSSAAPTASATAVAIFPTFGDDGDDASFPTGGATGPVPPPLVRPPPASAGGDTLAPPGQLDLPDPSELGGPPPTASPAPPGKAKGGAPTSTNVGQRPTTYNNNSGGNRGWLPSLFDSFSAKLNDRRTVMAIVGAVMGIVVCCALMCWTVNSISRYRRRKRLQAIADEDDVYVDSTMLHQSTKATAAYNGAAYYESYDSHQSSSVVGVGPRHAQHNNGYTSYYQPEMAMMYTPSQVHTAAPPAKASPSIQHVPYYSPYGNTAGGSSHWGSPPVGNGGAMRPHPAATRGGGGLGGASGPVLWHGSPQHGGPAVRGVGTPGPAPAASVASRSTPTPQHSSPDMIPAYQRATTRITTTTTTTGVNAATPIVSTAPTSQSSASLYGGGGGGAPALASPPLLTEAASASASGVGAPPDFNPHHVGDVLNPSDAWAGETLAHASTYASGSDRPASLATSMNASQVGAPSHGHVTVGHAPRVASHVVSRTGVLGMDPAHMPPSSSQSDQSA</sequence>
<feature type="region of interest" description="Disordered" evidence="1">
    <location>
        <begin position="1"/>
        <end position="35"/>
    </location>
</feature>
<feature type="compositionally biased region" description="Gly residues" evidence="1">
    <location>
        <begin position="1027"/>
        <end position="1036"/>
    </location>
</feature>
<keyword evidence="2" id="KW-0812">Transmembrane</keyword>
<gene>
    <name evidence="3" type="ORF">CXG81DRAFT_17711</name>
</gene>
<feature type="compositionally biased region" description="Pro residues" evidence="1">
    <location>
        <begin position="811"/>
        <end position="821"/>
    </location>
</feature>
<feature type="compositionally biased region" description="Low complexity" evidence="1">
    <location>
        <begin position="595"/>
        <end position="627"/>
    </location>
</feature>
<feature type="compositionally biased region" description="Low complexity" evidence="1">
    <location>
        <begin position="736"/>
        <end position="751"/>
    </location>
</feature>